<gene>
    <name evidence="2" type="ORF">ACFSDX_08840</name>
</gene>
<dbReference type="RefSeq" id="WP_382312970.1">
    <property type="nucleotide sequence ID" value="NZ_JBHUFD010000003.1"/>
</dbReference>
<dbReference type="PROSITE" id="PS50925">
    <property type="entry name" value="BLUF"/>
    <property type="match status" value="1"/>
</dbReference>
<dbReference type="Proteomes" id="UP001597197">
    <property type="component" value="Unassembled WGS sequence"/>
</dbReference>
<protein>
    <submittedName>
        <fullName evidence="2">BLUF domain-containing protein</fullName>
    </submittedName>
</protein>
<dbReference type="InterPro" id="IPR036046">
    <property type="entry name" value="Acylphosphatase-like_dom_sf"/>
</dbReference>
<organism evidence="2 3">
    <name type="scientific">Hymenobacter bucti</name>
    <dbReference type="NCBI Taxonomy" id="1844114"/>
    <lineage>
        <taxon>Bacteria</taxon>
        <taxon>Pseudomonadati</taxon>
        <taxon>Bacteroidota</taxon>
        <taxon>Cytophagia</taxon>
        <taxon>Cytophagales</taxon>
        <taxon>Hymenobacteraceae</taxon>
        <taxon>Hymenobacter</taxon>
    </lineage>
</organism>
<dbReference type="SUPFAM" id="SSF54975">
    <property type="entry name" value="Acylphosphatase/BLUF domain-like"/>
    <property type="match status" value="1"/>
</dbReference>
<keyword evidence="3" id="KW-1185">Reference proteome</keyword>
<dbReference type="EMBL" id="JBHUFD010000003">
    <property type="protein sequence ID" value="MFD1872533.1"/>
    <property type="molecule type" value="Genomic_DNA"/>
</dbReference>
<name>A0ABW4QSJ4_9BACT</name>
<comment type="caution">
    <text evidence="2">The sequence shown here is derived from an EMBL/GenBank/DDBJ whole genome shotgun (WGS) entry which is preliminary data.</text>
</comment>
<sequence>MQVLEGPRGEVAAICQKIAHDERHKHAFVLPEGTAASRTPDWRTGFVAAGT</sequence>
<evidence type="ECO:0000313" key="3">
    <source>
        <dbReference type="Proteomes" id="UP001597197"/>
    </source>
</evidence>
<feature type="domain" description="BLUF" evidence="1">
    <location>
        <begin position="1"/>
        <end position="49"/>
    </location>
</feature>
<accession>A0ABW4QSJ4</accession>
<proteinExistence type="predicted"/>
<dbReference type="Gene3D" id="3.30.70.100">
    <property type="match status" value="1"/>
</dbReference>
<reference evidence="3" key="1">
    <citation type="journal article" date="2019" name="Int. J. Syst. Evol. Microbiol.">
        <title>The Global Catalogue of Microorganisms (GCM) 10K type strain sequencing project: providing services to taxonomists for standard genome sequencing and annotation.</title>
        <authorList>
            <consortium name="The Broad Institute Genomics Platform"/>
            <consortium name="The Broad Institute Genome Sequencing Center for Infectious Disease"/>
            <person name="Wu L."/>
            <person name="Ma J."/>
        </authorList>
    </citation>
    <scope>NUCLEOTIDE SEQUENCE [LARGE SCALE GENOMIC DNA]</scope>
    <source>
        <strain evidence="3">CGMCC 1.15795</strain>
    </source>
</reference>
<evidence type="ECO:0000313" key="2">
    <source>
        <dbReference type="EMBL" id="MFD1872533.1"/>
    </source>
</evidence>
<evidence type="ECO:0000259" key="1">
    <source>
        <dbReference type="PROSITE" id="PS50925"/>
    </source>
</evidence>
<dbReference type="Pfam" id="PF04940">
    <property type="entry name" value="BLUF"/>
    <property type="match status" value="1"/>
</dbReference>
<dbReference type="InterPro" id="IPR007024">
    <property type="entry name" value="BLUF_domain"/>
</dbReference>